<evidence type="ECO:0000256" key="1">
    <source>
        <dbReference type="SAM" id="Phobius"/>
    </source>
</evidence>
<proteinExistence type="predicted"/>
<dbReference type="VEuPathDB" id="FungiDB:RhiirFUN_024748"/>
<evidence type="ECO:0000313" key="3">
    <source>
        <dbReference type="Proteomes" id="UP000234323"/>
    </source>
</evidence>
<dbReference type="VEuPathDB" id="FungiDB:RhiirA1_462276"/>
<comment type="caution">
    <text evidence="2">The sequence shown here is derived from an EMBL/GenBank/DDBJ whole genome shotgun (WGS) entry which is preliminary data.</text>
</comment>
<feature type="transmembrane region" description="Helical" evidence="1">
    <location>
        <begin position="25"/>
        <end position="43"/>
    </location>
</feature>
<keyword evidence="1" id="KW-0472">Membrane</keyword>
<feature type="transmembrane region" description="Helical" evidence="1">
    <location>
        <begin position="254"/>
        <end position="273"/>
    </location>
</feature>
<keyword evidence="1" id="KW-0812">Transmembrane</keyword>
<feature type="transmembrane region" description="Helical" evidence="1">
    <location>
        <begin position="303"/>
        <end position="320"/>
    </location>
</feature>
<dbReference type="AlphaFoldDB" id="A0A2I1H8F6"/>
<feature type="transmembrane region" description="Helical" evidence="1">
    <location>
        <begin position="76"/>
        <end position="96"/>
    </location>
</feature>
<name>A0A2I1H8F6_9GLOM</name>
<feature type="transmembrane region" description="Helical" evidence="1">
    <location>
        <begin position="220"/>
        <end position="242"/>
    </location>
</feature>
<dbReference type="VEuPathDB" id="FungiDB:FUN_025391"/>
<feature type="transmembrane region" description="Helical" evidence="1">
    <location>
        <begin position="49"/>
        <end position="69"/>
    </location>
</feature>
<evidence type="ECO:0000313" key="2">
    <source>
        <dbReference type="EMBL" id="PKY55162.1"/>
    </source>
</evidence>
<dbReference type="Proteomes" id="UP000234323">
    <property type="component" value="Unassembled WGS sequence"/>
</dbReference>
<keyword evidence="1" id="KW-1133">Transmembrane helix</keyword>
<reference evidence="2 3" key="1">
    <citation type="submission" date="2015-10" db="EMBL/GenBank/DDBJ databases">
        <title>Genome analyses suggest a sexual origin of heterokaryosis in a supposedly ancient asexual fungus.</title>
        <authorList>
            <person name="Ropars J."/>
            <person name="Sedzielewska K."/>
            <person name="Noel J."/>
            <person name="Charron P."/>
            <person name="Farinelli L."/>
            <person name="Marton T."/>
            <person name="Kruger M."/>
            <person name="Pelin A."/>
            <person name="Brachmann A."/>
            <person name="Corradi N."/>
        </authorList>
    </citation>
    <scope>NUCLEOTIDE SEQUENCE [LARGE SCALE GENOMIC DNA]</scope>
    <source>
        <strain evidence="2 3">A4</strain>
    </source>
</reference>
<dbReference type="EMBL" id="LLXI01001788">
    <property type="protein sequence ID" value="PKY55162.1"/>
    <property type="molecule type" value="Genomic_DNA"/>
</dbReference>
<organism evidence="2 3">
    <name type="scientific">Rhizophagus irregularis</name>
    <dbReference type="NCBI Taxonomy" id="588596"/>
    <lineage>
        <taxon>Eukaryota</taxon>
        <taxon>Fungi</taxon>
        <taxon>Fungi incertae sedis</taxon>
        <taxon>Mucoromycota</taxon>
        <taxon>Glomeromycotina</taxon>
        <taxon>Glomeromycetes</taxon>
        <taxon>Glomerales</taxon>
        <taxon>Glomeraceae</taxon>
        <taxon>Rhizophagus</taxon>
    </lineage>
</organism>
<feature type="non-terminal residue" evidence="2">
    <location>
        <position position="1"/>
    </location>
</feature>
<keyword evidence="3" id="KW-1185">Reference proteome</keyword>
<feature type="transmembrane region" description="Helical" evidence="1">
    <location>
        <begin position="135"/>
        <end position="156"/>
    </location>
</feature>
<feature type="transmembrane region" description="Helical" evidence="1">
    <location>
        <begin position="182"/>
        <end position="200"/>
    </location>
</feature>
<gene>
    <name evidence="2" type="ORF">RhiirA4_448285</name>
</gene>
<accession>A0A2I1H8F6</accession>
<sequence length="344" mass="40749">MKKKIKINNNNEIVEIIKWINSYNLLEKIFLITLCIYIIFLLFGGVTILSVPIIFLIPFVILSGCLTFSARTLIRAILFCIVTVIPILCTILNMVFDHNLSEYCEEFKTLYNDCINDYQNNIGIKNNYDVNENELIGLIILCIFQVTFMIIVALLWQKRYWKFLPKFALTTREEIKRMFTHYIYLISLIHSNVIIIGYWISINWFYRTRNTYMNYRNTLFTNQFFDIIPYSLILFIVKIIIIKKGVQKESRLKISVYYILNIALCVIIFLNTVPTCLIPSNYIGTDSIIKKCDFTNQIRWSPLYQLSFIMGMFLFFIVDYEVEPIEFEYKDDPLLDQDTDDENV</sequence>
<protein>
    <submittedName>
        <fullName evidence="2">Uncharacterized protein</fullName>
    </submittedName>
</protein>